<feature type="region of interest" description="Disordered" evidence="1">
    <location>
        <begin position="11"/>
        <end position="32"/>
    </location>
</feature>
<gene>
    <name evidence="2" type="ORF">THAOC_23021</name>
</gene>
<accession>K0RVF5</accession>
<feature type="region of interest" description="Disordered" evidence="1">
    <location>
        <begin position="58"/>
        <end position="98"/>
    </location>
</feature>
<name>K0RVF5_THAOC</name>
<proteinExistence type="predicted"/>
<dbReference type="EMBL" id="AGNL01029933">
    <property type="protein sequence ID" value="EJK56985.1"/>
    <property type="molecule type" value="Genomic_DNA"/>
</dbReference>
<evidence type="ECO:0000256" key="1">
    <source>
        <dbReference type="SAM" id="MobiDB-lite"/>
    </source>
</evidence>
<reference evidence="2 3" key="1">
    <citation type="journal article" date="2012" name="Genome Biol.">
        <title>Genome and low-iron response of an oceanic diatom adapted to chronic iron limitation.</title>
        <authorList>
            <person name="Lommer M."/>
            <person name="Specht M."/>
            <person name="Roy A.S."/>
            <person name="Kraemer L."/>
            <person name="Andreson R."/>
            <person name="Gutowska M.A."/>
            <person name="Wolf J."/>
            <person name="Bergner S.V."/>
            <person name="Schilhabel M.B."/>
            <person name="Klostermeier U.C."/>
            <person name="Beiko R.G."/>
            <person name="Rosenstiel P."/>
            <person name="Hippler M."/>
            <person name="Laroche J."/>
        </authorList>
    </citation>
    <scope>NUCLEOTIDE SEQUENCE [LARGE SCALE GENOMIC DNA]</scope>
    <source>
        <strain evidence="2 3">CCMP1005</strain>
    </source>
</reference>
<keyword evidence="3" id="KW-1185">Reference proteome</keyword>
<evidence type="ECO:0000313" key="2">
    <source>
        <dbReference type="EMBL" id="EJK56985.1"/>
    </source>
</evidence>
<organism evidence="2 3">
    <name type="scientific">Thalassiosira oceanica</name>
    <name type="common">Marine diatom</name>
    <dbReference type="NCBI Taxonomy" id="159749"/>
    <lineage>
        <taxon>Eukaryota</taxon>
        <taxon>Sar</taxon>
        <taxon>Stramenopiles</taxon>
        <taxon>Ochrophyta</taxon>
        <taxon>Bacillariophyta</taxon>
        <taxon>Coscinodiscophyceae</taxon>
        <taxon>Thalassiosirophycidae</taxon>
        <taxon>Thalassiosirales</taxon>
        <taxon>Thalassiosiraceae</taxon>
        <taxon>Thalassiosira</taxon>
    </lineage>
</organism>
<dbReference type="Proteomes" id="UP000266841">
    <property type="component" value="Unassembled WGS sequence"/>
</dbReference>
<comment type="caution">
    <text evidence="2">The sequence shown here is derived from an EMBL/GenBank/DDBJ whole genome shotgun (WGS) entry which is preliminary data.</text>
</comment>
<evidence type="ECO:0000313" key="3">
    <source>
        <dbReference type="Proteomes" id="UP000266841"/>
    </source>
</evidence>
<sequence>MHEVEEVKLLLLGSGAEPDRPSAAQRRVERPRVTGRRAVVAAKRALYWSCVPHVGLAGQPGASAGVSPPYNSLGYAEETRGDFSQARGPQARAPAGHL</sequence>
<dbReference type="AlphaFoldDB" id="K0RVF5"/>
<feature type="non-terminal residue" evidence="2">
    <location>
        <position position="98"/>
    </location>
</feature>
<protein>
    <submittedName>
        <fullName evidence="2">Uncharacterized protein</fullName>
    </submittedName>
</protein>